<dbReference type="EMBL" id="CP010519">
    <property type="protein sequence ID" value="AJE85438.1"/>
    <property type="molecule type" value="Genomic_DNA"/>
</dbReference>
<organism evidence="2 3">
    <name type="scientific">Streptomyces albus (strain ATCC 21838 / DSM 41398 / FERM P-419 / JCM 4703 / NBRC 107858)</name>
    <dbReference type="NCBI Taxonomy" id="1081613"/>
    <lineage>
        <taxon>Bacteria</taxon>
        <taxon>Bacillati</taxon>
        <taxon>Actinomycetota</taxon>
        <taxon>Actinomycetes</taxon>
        <taxon>Kitasatosporales</taxon>
        <taxon>Streptomycetaceae</taxon>
        <taxon>Streptomyces</taxon>
    </lineage>
</organism>
<proteinExistence type="predicted"/>
<name>A0A0B5ERJ4_STRA4</name>
<evidence type="ECO:0000313" key="3">
    <source>
        <dbReference type="Proteomes" id="UP000031523"/>
    </source>
</evidence>
<evidence type="ECO:0000256" key="1">
    <source>
        <dbReference type="SAM" id="MobiDB-lite"/>
    </source>
</evidence>
<gene>
    <name evidence="2" type="ORF">SLNWT_5062</name>
</gene>
<evidence type="ECO:0000313" key="2">
    <source>
        <dbReference type="EMBL" id="AJE85438.1"/>
    </source>
</evidence>
<dbReference type="Proteomes" id="UP000031523">
    <property type="component" value="Chromosome"/>
</dbReference>
<reference evidence="2 3" key="1">
    <citation type="submission" date="2015-01" db="EMBL/GenBank/DDBJ databases">
        <title>Enhanced salinomycin production by adjusting the supply of polyketide extender units in Streptomyce albus DSM 41398.</title>
        <authorList>
            <person name="Lu C."/>
        </authorList>
    </citation>
    <scope>NUCLEOTIDE SEQUENCE [LARGE SCALE GENOMIC DNA]</scope>
    <source>
        <strain evidence="3">ATCC 21838 / DSM 41398 / FERM P-419 / JCM 4703 / NBRC 107858</strain>
    </source>
</reference>
<feature type="region of interest" description="Disordered" evidence="1">
    <location>
        <begin position="1"/>
        <end position="27"/>
    </location>
</feature>
<accession>A0A0B5ERJ4</accession>
<dbReference type="AlphaFoldDB" id="A0A0B5ERJ4"/>
<keyword evidence="3" id="KW-1185">Reference proteome</keyword>
<dbReference type="KEGG" id="sals:SLNWT_5062"/>
<protein>
    <submittedName>
        <fullName evidence="2">Uncharacterized protein</fullName>
    </submittedName>
</protein>
<sequence>MSPEAPACGSASPGARGRDLGGPVGGCVTSAALGSRVRDLGGVRQSGP</sequence>